<evidence type="ECO:0000256" key="1">
    <source>
        <dbReference type="SAM" id="MobiDB-lite"/>
    </source>
</evidence>
<comment type="caution">
    <text evidence="3">The sequence shown here is derived from an EMBL/GenBank/DDBJ whole genome shotgun (WGS) entry which is preliminary data.</text>
</comment>
<protein>
    <recommendedName>
        <fullName evidence="2">Arm-like repeat domain-containing protein</fullName>
    </recommendedName>
</protein>
<evidence type="ECO:0000313" key="3">
    <source>
        <dbReference type="EMBL" id="KAF9936231.1"/>
    </source>
</evidence>
<organism evidence="3 4">
    <name type="scientific">Modicella reniformis</name>
    <dbReference type="NCBI Taxonomy" id="1440133"/>
    <lineage>
        <taxon>Eukaryota</taxon>
        <taxon>Fungi</taxon>
        <taxon>Fungi incertae sedis</taxon>
        <taxon>Mucoromycota</taxon>
        <taxon>Mortierellomycotina</taxon>
        <taxon>Mortierellomycetes</taxon>
        <taxon>Mortierellales</taxon>
        <taxon>Mortierellaceae</taxon>
        <taxon>Modicella</taxon>
    </lineage>
</organism>
<sequence length="627" mass="71051">MSNVSLLQHDLSPQEALKLANAHLENGRWIERSRRSKDLELGLPENPQRTEESAHPQNPQGTEQAEHPPERPQRTEEFEHAKNGQKTDIIEIILMLCDEALVALCRMKEPTLNELLCSKCNHNQFLREKTAEIFSKHSMLLKKLERPNTAKIFSEHGMLLKKLEHPNTSDEMEAKLRQCIQGTQSTQSSRPSKFQFESMHDVAKIPPHIFAENTGPPTIPFKVPGERLESTSQLVYCLRLLKGDTVLSEDTLEQSACEWVNQIDKERIQEKIRLEEISSKMTEEFINDRSRNPQSIAEIVSLSQVLEKDEFLKLLGKFNDSIKDSSVLNLQLLQGLAQLIEDAKPDYLEPDNLIVILTHLKDRLGKHGKQSKRDVYQLTATMSAVLKTAASAEIDVLNNELREPILAFLSTASEDLKKRLDFHLAYQVAYAQKALESIKDGTPRLIKTLQQSGKVIKSVIGLAKAVKDIDVDKLFDGLKDLERGFEPLLGVYKDVQAAYATVVSLLEESEQVVDAINGGFSYRCQETWYQTLRIADDMLRYGRLAEFKKLVCEVPCRRNPLFQWGVCQRLGEVAANSLWGVDTCQGAVDFLGEIYQNDKEWGRESNVKQGIVQILMQLVSPHGGDMQ</sequence>
<feature type="region of interest" description="Disordered" evidence="1">
    <location>
        <begin position="35"/>
        <end position="82"/>
    </location>
</feature>
<evidence type="ECO:0000259" key="2">
    <source>
        <dbReference type="Pfam" id="PF23948"/>
    </source>
</evidence>
<name>A0A9P6ILE8_9FUNG</name>
<accession>A0A9P6ILE8</accession>
<reference evidence="3" key="1">
    <citation type="journal article" date="2020" name="Fungal Divers.">
        <title>Resolving the Mortierellaceae phylogeny through synthesis of multi-gene phylogenetics and phylogenomics.</title>
        <authorList>
            <person name="Vandepol N."/>
            <person name="Liber J."/>
            <person name="Desiro A."/>
            <person name="Na H."/>
            <person name="Kennedy M."/>
            <person name="Barry K."/>
            <person name="Grigoriev I.V."/>
            <person name="Miller A.N."/>
            <person name="O'Donnell K."/>
            <person name="Stajich J.E."/>
            <person name="Bonito G."/>
        </authorList>
    </citation>
    <scope>NUCLEOTIDE SEQUENCE</scope>
    <source>
        <strain evidence="3">MES-2147</strain>
    </source>
</reference>
<dbReference type="EMBL" id="JAAAHW010009798">
    <property type="protein sequence ID" value="KAF9936231.1"/>
    <property type="molecule type" value="Genomic_DNA"/>
</dbReference>
<gene>
    <name evidence="3" type="ORF">BGZ65_002642</name>
</gene>
<feature type="domain" description="Arm-like repeat" evidence="2">
    <location>
        <begin position="262"/>
        <end position="615"/>
    </location>
</feature>
<dbReference type="AlphaFoldDB" id="A0A9P6ILE8"/>
<feature type="non-terminal residue" evidence="3">
    <location>
        <position position="1"/>
    </location>
</feature>
<dbReference type="InterPro" id="IPR056251">
    <property type="entry name" value="Arm_rpt_dom"/>
</dbReference>
<dbReference type="Proteomes" id="UP000749646">
    <property type="component" value="Unassembled WGS sequence"/>
</dbReference>
<dbReference type="Pfam" id="PF23948">
    <property type="entry name" value="ARM_5"/>
    <property type="match status" value="1"/>
</dbReference>
<feature type="compositionally biased region" description="Basic and acidic residues" evidence="1">
    <location>
        <begin position="64"/>
        <end position="82"/>
    </location>
</feature>
<keyword evidence="4" id="KW-1185">Reference proteome</keyword>
<evidence type="ECO:0000313" key="4">
    <source>
        <dbReference type="Proteomes" id="UP000749646"/>
    </source>
</evidence>
<proteinExistence type="predicted"/>